<proteinExistence type="predicted"/>
<dbReference type="AlphaFoldDB" id="A0A847S9H8"/>
<reference evidence="2 3" key="1">
    <citation type="submission" date="2020-04" db="EMBL/GenBank/DDBJ databases">
        <title>Draft genome of Leeia sp. IMCC25680.</title>
        <authorList>
            <person name="Song J."/>
            <person name="Cho J.-C."/>
        </authorList>
    </citation>
    <scope>NUCLEOTIDE SEQUENCE [LARGE SCALE GENOMIC DNA]</scope>
    <source>
        <strain evidence="2 3">IMCC25680</strain>
    </source>
</reference>
<sequence>MQARLNLILLGVDDIARSAAFYAALGWPAAASSHAGFVKIDLGGVVLGLIARRDLAQDAGQADSLPQQAAHSALVYLARAAEEVAEVLAAVALLGGTVVKPATETAWGVAGYFRDPDGHLFEVCYEAAWNLDAHGRLWV</sequence>
<gene>
    <name evidence="2" type="ORF">HF682_02395</name>
</gene>
<keyword evidence="3" id="KW-1185">Reference proteome</keyword>
<dbReference type="SUPFAM" id="SSF54593">
    <property type="entry name" value="Glyoxalase/Bleomycin resistance protein/Dihydroxybiphenyl dioxygenase"/>
    <property type="match status" value="1"/>
</dbReference>
<dbReference type="InterPro" id="IPR037523">
    <property type="entry name" value="VOC_core"/>
</dbReference>
<dbReference type="InterPro" id="IPR029068">
    <property type="entry name" value="Glyas_Bleomycin-R_OHBP_Dase"/>
</dbReference>
<protein>
    <submittedName>
        <fullName evidence="2">Glyoxalase</fullName>
    </submittedName>
</protein>
<evidence type="ECO:0000259" key="1">
    <source>
        <dbReference type="PROSITE" id="PS51819"/>
    </source>
</evidence>
<comment type="caution">
    <text evidence="2">The sequence shown here is derived from an EMBL/GenBank/DDBJ whole genome shotgun (WGS) entry which is preliminary data.</text>
</comment>
<dbReference type="Gene3D" id="3.10.180.10">
    <property type="entry name" value="2,3-Dihydroxybiphenyl 1,2-Dioxygenase, domain 1"/>
    <property type="match status" value="1"/>
</dbReference>
<evidence type="ECO:0000313" key="2">
    <source>
        <dbReference type="EMBL" id="NLR74009.1"/>
    </source>
</evidence>
<organism evidence="2 3">
    <name type="scientific">Leeia aquatica</name>
    <dbReference type="NCBI Taxonomy" id="2725557"/>
    <lineage>
        <taxon>Bacteria</taxon>
        <taxon>Pseudomonadati</taxon>
        <taxon>Pseudomonadota</taxon>
        <taxon>Betaproteobacteria</taxon>
        <taxon>Neisseriales</taxon>
        <taxon>Leeiaceae</taxon>
        <taxon>Leeia</taxon>
    </lineage>
</organism>
<dbReference type="Proteomes" id="UP000587991">
    <property type="component" value="Unassembled WGS sequence"/>
</dbReference>
<evidence type="ECO:0000313" key="3">
    <source>
        <dbReference type="Proteomes" id="UP000587991"/>
    </source>
</evidence>
<dbReference type="Pfam" id="PF00903">
    <property type="entry name" value="Glyoxalase"/>
    <property type="match status" value="1"/>
</dbReference>
<name>A0A847S9H8_9NEIS</name>
<dbReference type="PANTHER" id="PTHR36503:SF1">
    <property type="entry name" value="BLR2520 PROTEIN"/>
    <property type="match status" value="1"/>
</dbReference>
<dbReference type="PANTHER" id="PTHR36503">
    <property type="entry name" value="BLR2520 PROTEIN"/>
    <property type="match status" value="1"/>
</dbReference>
<dbReference type="RefSeq" id="WP_168875655.1">
    <property type="nucleotide sequence ID" value="NZ_JABAIM010000001.1"/>
</dbReference>
<dbReference type="EMBL" id="JABAIM010000001">
    <property type="protein sequence ID" value="NLR74009.1"/>
    <property type="molecule type" value="Genomic_DNA"/>
</dbReference>
<dbReference type="PROSITE" id="PS51819">
    <property type="entry name" value="VOC"/>
    <property type="match status" value="1"/>
</dbReference>
<dbReference type="InterPro" id="IPR004360">
    <property type="entry name" value="Glyas_Fos-R_dOase_dom"/>
</dbReference>
<feature type="domain" description="VOC" evidence="1">
    <location>
        <begin position="4"/>
        <end position="126"/>
    </location>
</feature>
<accession>A0A847S9H8</accession>